<name>A0AA86SJM7_9FABA</name>
<protein>
    <submittedName>
        <fullName evidence="1">Uncharacterized protein</fullName>
    </submittedName>
</protein>
<evidence type="ECO:0000313" key="2">
    <source>
        <dbReference type="Proteomes" id="UP001189624"/>
    </source>
</evidence>
<reference evidence="1" key="1">
    <citation type="submission" date="2023-10" db="EMBL/GenBank/DDBJ databases">
        <authorList>
            <person name="Domelevo Entfellner J.-B."/>
        </authorList>
    </citation>
    <scope>NUCLEOTIDE SEQUENCE</scope>
</reference>
<sequence>MEKERENETKRRSANSVVLSSPTIFDSVTELTGGERIQGAVIVTKLHLLVVVQYGVAADCYRNKIYTAVFLVHITPAIAAKIMAFCIQVL</sequence>
<keyword evidence="2" id="KW-1185">Reference proteome</keyword>
<gene>
    <name evidence="1" type="ORF">AYBTSS11_LOCUS15316</name>
</gene>
<proteinExistence type="predicted"/>
<dbReference type="AlphaFoldDB" id="A0AA86SJM7"/>
<dbReference type="EMBL" id="OY731401">
    <property type="protein sequence ID" value="CAJ1952479.1"/>
    <property type="molecule type" value="Genomic_DNA"/>
</dbReference>
<dbReference type="Gramene" id="rna-AYBTSS11_LOCUS15316">
    <property type="protein sequence ID" value="CAJ1952479.1"/>
    <property type="gene ID" value="gene-AYBTSS11_LOCUS15316"/>
</dbReference>
<accession>A0AA86SJM7</accession>
<organism evidence="1 2">
    <name type="scientific">Sphenostylis stenocarpa</name>
    <dbReference type="NCBI Taxonomy" id="92480"/>
    <lineage>
        <taxon>Eukaryota</taxon>
        <taxon>Viridiplantae</taxon>
        <taxon>Streptophyta</taxon>
        <taxon>Embryophyta</taxon>
        <taxon>Tracheophyta</taxon>
        <taxon>Spermatophyta</taxon>
        <taxon>Magnoliopsida</taxon>
        <taxon>eudicotyledons</taxon>
        <taxon>Gunneridae</taxon>
        <taxon>Pentapetalae</taxon>
        <taxon>rosids</taxon>
        <taxon>fabids</taxon>
        <taxon>Fabales</taxon>
        <taxon>Fabaceae</taxon>
        <taxon>Papilionoideae</taxon>
        <taxon>50 kb inversion clade</taxon>
        <taxon>NPAAA clade</taxon>
        <taxon>indigoferoid/millettioid clade</taxon>
        <taxon>Phaseoleae</taxon>
        <taxon>Sphenostylis</taxon>
    </lineage>
</organism>
<evidence type="ECO:0000313" key="1">
    <source>
        <dbReference type="EMBL" id="CAJ1952479.1"/>
    </source>
</evidence>
<dbReference type="Proteomes" id="UP001189624">
    <property type="component" value="Chromosome 4"/>
</dbReference>